<reference evidence="1" key="1">
    <citation type="submission" date="2019-03" db="EMBL/GenBank/DDBJ databases">
        <authorList>
            <person name="Mank J."/>
            <person name="Almeida P."/>
        </authorList>
    </citation>
    <scope>NUCLEOTIDE SEQUENCE</scope>
    <source>
        <strain evidence="1">78183</strain>
    </source>
</reference>
<organism evidence="1">
    <name type="scientific">Salix viminalis</name>
    <name type="common">Common osier</name>
    <name type="synonym">Basket willow</name>
    <dbReference type="NCBI Taxonomy" id="40686"/>
    <lineage>
        <taxon>Eukaryota</taxon>
        <taxon>Viridiplantae</taxon>
        <taxon>Streptophyta</taxon>
        <taxon>Embryophyta</taxon>
        <taxon>Tracheophyta</taxon>
        <taxon>Spermatophyta</taxon>
        <taxon>Magnoliopsida</taxon>
        <taxon>eudicotyledons</taxon>
        <taxon>Gunneridae</taxon>
        <taxon>Pentapetalae</taxon>
        <taxon>rosids</taxon>
        <taxon>fabids</taxon>
        <taxon>Malpighiales</taxon>
        <taxon>Salicaceae</taxon>
        <taxon>Saliceae</taxon>
        <taxon>Salix</taxon>
    </lineage>
</organism>
<gene>
    <name evidence="1" type="ORF">SVIM_LOCUS485427</name>
</gene>
<evidence type="ECO:0000313" key="1">
    <source>
        <dbReference type="EMBL" id="VFU63665.1"/>
    </source>
</evidence>
<accession>A0A6N2NC58</accession>
<proteinExistence type="predicted"/>
<dbReference type="EMBL" id="CAADRP010002218">
    <property type="protein sequence ID" value="VFU63665.1"/>
    <property type="molecule type" value="Genomic_DNA"/>
</dbReference>
<name>A0A6N2NC58_SALVM</name>
<sequence>MWSAARTRKIPSTFAAHRRTLANPASPPNLLLVWTLLYNHQTTPRQSRKQQNHTVNKAATLSACEGRGIVLLEYKTIDVLEVMRLLSVSSGGSNRRVRVRVFWLRG</sequence>
<dbReference type="AlphaFoldDB" id="A0A6N2NC58"/>
<protein>
    <submittedName>
        <fullName evidence="1">Uncharacterized protein</fullName>
    </submittedName>
</protein>